<protein>
    <submittedName>
        <fullName evidence="2">Uncharacterized protein</fullName>
    </submittedName>
</protein>
<dbReference type="RefSeq" id="WP_269949910.1">
    <property type="nucleotide sequence ID" value="NZ_CP104758.1"/>
</dbReference>
<dbReference type="Proteomes" id="UP001211544">
    <property type="component" value="Chromosome"/>
</dbReference>
<gene>
    <name evidence="2" type="ORF">N5580_03695</name>
</gene>
<evidence type="ECO:0000313" key="2">
    <source>
        <dbReference type="EMBL" id="WBG91676.1"/>
    </source>
</evidence>
<evidence type="ECO:0000256" key="1">
    <source>
        <dbReference type="SAM" id="MobiDB-lite"/>
    </source>
</evidence>
<reference evidence="2 3" key="1">
    <citation type="journal article" date="2022" name="J Glob Antimicrob Resist">
        <title>First complete genome of a multidrug resistant strain of the novel human pathogen Kalamiella piersonii (GABEKP28) identified in human saliva.</title>
        <authorList>
            <person name="McDonagh F."/>
            <person name="Singh N.K."/>
            <person name="Venkateswaran K."/>
            <person name="Lonappan A.M."/>
            <person name="Hallahan B."/>
            <person name="Tuohy A."/>
            <person name="Burke L."/>
            <person name="Kovarova A."/>
            <person name="Miliotis G."/>
        </authorList>
    </citation>
    <scope>NUCLEOTIDE SEQUENCE [LARGE SCALE GENOMIC DNA]</scope>
    <source>
        <strain evidence="2 3">GABEKP28</strain>
    </source>
</reference>
<name>A0AAJ5QKJ7_9GAMM</name>
<dbReference type="EMBL" id="CP104758">
    <property type="protein sequence ID" value="WBG91676.1"/>
    <property type="molecule type" value="Genomic_DNA"/>
</dbReference>
<feature type="compositionally biased region" description="Basic and acidic residues" evidence="1">
    <location>
        <begin position="63"/>
        <end position="74"/>
    </location>
</feature>
<feature type="region of interest" description="Disordered" evidence="1">
    <location>
        <begin position="48"/>
        <end position="74"/>
    </location>
</feature>
<sequence>MKVTNYGKHSLTEWTGQNVKIAPEKNCEPAQEASAKSSNGALLAEEPLAKSPENSDLFNTMMKDTDKVRSGRAP</sequence>
<dbReference type="KEGG" id="kpie:N5580_03695"/>
<evidence type="ECO:0000313" key="3">
    <source>
        <dbReference type="Proteomes" id="UP001211544"/>
    </source>
</evidence>
<keyword evidence="3" id="KW-1185">Reference proteome</keyword>
<accession>A0AAJ5QKJ7</accession>
<proteinExistence type="predicted"/>
<organism evidence="2 3">
    <name type="scientific">Pantoea piersonii</name>
    <dbReference type="NCBI Taxonomy" id="2364647"/>
    <lineage>
        <taxon>Bacteria</taxon>
        <taxon>Pseudomonadati</taxon>
        <taxon>Pseudomonadota</taxon>
        <taxon>Gammaproteobacteria</taxon>
        <taxon>Enterobacterales</taxon>
        <taxon>Erwiniaceae</taxon>
        <taxon>Pantoea</taxon>
    </lineage>
</organism>
<dbReference type="AlphaFoldDB" id="A0AAJ5QKJ7"/>